<dbReference type="AlphaFoldDB" id="A0A5D4UAU0"/>
<organism evidence="2 3">
    <name type="scientific">Rossellomorea aquimaris</name>
    <dbReference type="NCBI Taxonomy" id="189382"/>
    <lineage>
        <taxon>Bacteria</taxon>
        <taxon>Bacillati</taxon>
        <taxon>Bacillota</taxon>
        <taxon>Bacilli</taxon>
        <taxon>Bacillales</taxon>
        <taxon>Bacillaceae</taxon>
        <taxon>Rossellomorea</taxon>
    </lineage>
</organism>
<dbReference type="InterPro" id="IPR000182">
    <property type="entry name" value="GNAT_dom"/>
</dbReference>
<dbReference type="PANTHER" id="PTHR41700:SF1">
    <property type="entry name" value="N-ACETYLTRANSFERASE DOMAIN-CONTAINING PROTEIN"/>
    <property type="match status" value="1"/>
</dbReference>
<keyword evidence="2" id="KW-0808">Transferase</keyword>
<dbReference type="PROSITE" id="PS51186">
    <property type="entry name" value="GNAT"/>
    <property type="match status" value="1"/>
</dbReference>
<dbReference type="EMBL" id="VTEZ01000004">
    <property type="protein sequence ID" value="TYS84517.1"/>
    <property type="molecule type" value="Genomic_DNA"/>
</dbReference>
<accession>A0A5D4UAU0</accession>
<evidence type="ECO:0000259" key="1">
    <source>
        <dbReference type="PROSITE" id="PS51186"/>
    </source>
</evidence>
<name>A0A5D4UAU0_9BACI</name>
<proteinExistence type="predicted"/>
<evidence type="ECO:0000313" key="3">
    <source>
        <dbReference type="Proteomes" id="UP000324269"/>
    </source>
</evidence>
<comment type="caution">
    <text evidence="2">The sequence shown here is derived from an EMBL/GenBank/DDBJ whole genome shotgun (WGS) entry which is preliminary data.</text>
</comment>
<dbReference type="OrthoDB" id="9797990at2"/>
<dbReference type="InterPro" id="IPR038764">
    <property type="entry name" value="GNAT_N_AcTrfase_prd"/>
</dbReference>
<dbReference type="SUPFAM" id="SSF55729">
    <property type="entry name" value="Acyl-CoA N-acyltransferases (Nat)"/>
    <property type="match status" value="1"/>
</dbReference>
<dbReference type="GO" id="GO:0016747">
    <property type="term" value="F:acyltransferase activity, transferring groups other than amino-acyl groups"/>
    <property type="evidence" value="ECO:0007669"/>
    <property type="project" value="InterPro"/>
</dbReference>
<dbReference type="Proteomes" id="UP000324269">
    <property type="component" value="Unassembled WGS sequence"/>
</dbReference>
<sequence>MKCEEQSSLKIRMLHNVEDLEDVRKLESLVWSFEDSVPVNQSVAVVKNGGFILGAYYQEKLIGFQYSFPGFDGKKVYLVSHSLGIHPDFRRFGIGEMLKRAQRKTAGEMGYDVITWTYDPLETVNGNLNLHKLGAVVRTYIPNIYGEMSDQLNAGIATDRFLVEWWISQSKSNSVTGNDLHSAIDLKECEHGWLVDKVDLTISQNHISVSVPGHFQEIKRENLSLAIDWRKKTRDVFSHYLNHGWIVTDLVKDNEHPGQYLYLMEKGDHHNGN</sequence>
<protein>
    <submittedName>
        <fullName evidence="2">GNAT family N-acetyltransferase</fullName>
    </submittedName>
</protein>
<dbReference type="RefSeq" id="WP_148968953.1">
    <property type="nucleotide sequence ID" value="NZ_JBNIKW010000003.1"/>
</dbReference>
<evidence type="ECO:0000313" key="2">
    <source>
        <dbReference type="EMBL" id="TYS84517.1"/>
    </source>
</evidence>
<gene>
    <name evidence="2" type="ORF">FZC85_14165</name>
</gene>
<feature type="domain" description="N-acetyltransferase" evidence="1">
    <location>
        <begin position="9"/>
        <end position="153"/>
    </location>
</feature>
<reference evidence="2 3" key="1">
    <citation type="submission" date="2019-08" db="EMBL/GenBank/DDBJ databases">
        <title>Bacillus genomes from the desert of Cuatro Cienegas, Coahuila.</title>
        <authorList>
            <person name="Olmedo-Alvarez G."/>
        </authorList>
    </citation>
    <scope>NUCLEOTIDE SEQUENCE [LARGE SCALE GENOMIC DNA]</scope>
    <source>
        <strain evidence="2 3">CH87b_3T</strain>
    </source>
</reference>
<dbReference type="InterPro" id="IPR016181">
    <property type="entry name" value="Acyl_CoA_acyltransferase"/>
</dbReference>
<dbReference type="PANTHER" id="PTHR41700">
    <property type="entry name" value="GCN5-RELATED N-ACETYLTRANSFERASE"/>
    <property type="match status" value="1"/>
</dbReference>
<dbReference type="Gene3D" id="3.40.630.30">
    <property type="match status" value="1"/>
</dbReference>
<dbReference type="CDD" id="cd04301">
    <property type="entry name" value="NAT_SF"/>
    <property type="match status" value="1"/>
</dbReference>
<dbReference type="Pfam" id="PF00583">
    <property type="entry name" value="Acetyltransf_1"/>
    <property type="match status" value="1"/>
</dbReference>